<dbReference type="EMBL" id="CAAHFG010000001">
    <property type="protein sequence ID" value="VGO13640.1"/>
    <property type="molecule type" value="Genomic_DNA"/>
</dbReference>
<proteinExistence type="predicted"/>
<dbReference type="Proteomes" id="UP000366872">
    <property type="component" value="Unassembled WGS sequence"/>
</dbReference>
<name>A0A6C2U0Z7_PONDE</name>
<protein>
    <recommendedName>
        <fullName evidence="4">Autotransporter domain-containing protein</fullName>
    </recommendedName>
</protein>
<feature type="chain" id="PRO_5025636841" description="Autotransporter domain-containing protein" evidence="1">
    <location>
        <begin position="22"/>
        <end position="669"/>
    </location>
</feature>
<evidence type="ECO:0000256" key="1">
    <source>
        <dbReference type="SAM" id="SignalP"/>
    </source>
</evidence>
<dbReference type="AlphaFoldDB" id="A0A6C2U0Z7"/>
<evidence type="ECO:0000313" key="2">
    <source>
        <dbReference type="EMBL" id="VGO13640.1"/>
    </source>
</evidence>
<evidence type="ECO:0008006" key="4">
    <source>
        <dbReference type="Google" id="ProtNLM"/>
    </source>
</evidence>
<feature type="signal peptide" evidence="1">
    <location>
        <begin position="1"/>
        <end position="21"/>
    </location>
</feature>
<keyword evidence="3" id="KW-1185">Reference proteome</keyword>
<evidence type="ECO:0000313" key="3">
    <source>
        <dbReference type="Proteomes" id="UP000366872"/>
    </source>
</evidence>
<reference evidence="2 3" key="1">
    <citation type="submission" date="2019-04" db="EMBL/GenBank/DDBJ databases">
        <authorList>
            <person name="Van Vliet M D."/>
        </authorList>
    </citation>
    <scope>NUCLEOTIDE SEQUENCE [LARGE SCALE GENOMIC DNA]</scope>
    <source>
        <strain evidence="2 3">F1</strain>
    </source>
</reference>
<accession>A0A6C2U0Z7</accession>
<gene>
    <name evidence="2" type="ORF">PDESU_02197</name>
</gene>
<keyword evidence="1" id="KW-0732">Signal</keyword>
<organism evidence="2 3">
    <name type="scientific">Pontiella desulfatans</name>
    <dbReference type="NCBI Taxonomy" id="2750659"/>
    <lineage>
        <taxon>Bacteria</taxon>
        <taxon>Pseudomonadati</taxon>
        <taxon>Kiritimatiellota</taxon>
        <taxon>Kiritimatiellia</taxon>
        <taxon>Kiritimatiellales</taxon>
        <taxon>Pontiellaceae</taxon>
        <taxon>Pontiella</taxon>
    </lineage>
</organism>
<sequence length="669" mass="69185">MKKQITWFGFAVLFCAATASAELVRYYDVDPGTDNLWTNTLNWQYKPDGSWTNYGKLPESDDQVIITYGDSVEIDAAGLAVANDIDLGKYSVPGNLTTTSDGTLTTTADIVMNGSIKQTGYSEIGDPTKLINYGTNTIGTTLNLALASNLVYNAGQFTANAINLASAAEVEAVDGGVTNILASTALFTNDVTGVVDVTTDLTLADGVNSVALLENLGDVNVVGDIETMGNGQATINNSGLMQSVSNNINIGANTVVNNSGTMTAKVDFDISGGTVVNDGTISTLASSSAKSTSGFGDGFSFENTMNGLLDLGWNLKFDAGTFTNRGTLTTTKAFFMGYDANGGELTVYNAAGATNIFSGSVEMGRIDGSAEATLINEGYFRAGSTGGLQMKNETQTIQNKADGYIQAGILKTAMQADSLSVISNEGWLNVSRSDPYGYFASVAGTTMVHNAASGTFSVAHDMTLSEQATAFTSITNFGTMTVGSDLYLAVEGDTEFAMLGGTLDVDGTLVLTNGGTGHVDLMAGTVTAADIDLLSDGSCTIDISEGAELIVNADRTTELNGMISDGYITGSGGATAMASYDGTNTTLSAEGSSGDPLVIESGTMNGSGEFEVVVSGLSSGTTYYLWRETDLTAAPSFTNEVASIAATSDTETLTDTAPPAANAFYKVTD</sequence>
<dbReference type="RefSeq" id="WP_136079192.1">
    <property type="nucleotide sequence ID" value="NZ_CAAHFG010000001.1"/>
</dbReference>